<dbReference type="AlphaFoldDB" id="A0A6F8VIZ2"/>
<gene>
    <name evidence="2" type="ORF">SKTS_35750</name>
</gene>
<dbReference type="Gene3D" id="3.40.190.10">
    <property type="entry name" value="Periplasmic binding protein-like II"/>
    <property type="match status" value="2"/>
</dbReference>
<dbReference type="RefSeq" id="WP_173068505.1">
    <property type="nucleotide sequence ID" value="NZ_AP022853.1"/>
</dbReference>
<dbReference type="EMBL" id="AP022853">
    <property type="protein sequence ID" value="BCB28689.1"/>
    <property type="molecule type" value="Genomic_DNA"/>
</dbReference>
<evidence type="ECO:0000313" key="3">
    <source>
        <dbReference type="Proteomes" id="UP000502260"/>
    </source>
</evidence>
<evidence type="ECO:0000256" key="1">
    <source>
        <dbReference type="SAM" id="SignalP"/>
    </source>
</evidence>
<dbReference type="PANTHER" id="PTHR35841:SF1">
    <property type="entry name" value="PHOSPHONATES-BINDING PERIPLASMIC PROTEIN"/>
    <property type="match status" value="1"/>
</dbReference>
<reference evidence="3" key="1">
    <citation type="submission" date="2020-03" db="EMBL/GenBank/DDBJ databases">
        <title>Complete genome sequence of sulfur-oxidizing bacterium skT11.</title>
        <authorList>
            <person name="Kanda M."/>
            <person name="Kojima H."/>
            <person name="Fukui M."/>
        </authorList>
    </citation>
    <scope>NUCLEOTIDE SEQUENCE [LARGE SCALE GENOMIC DNA]</scope>
    <source>
        <strain evidence="3">skT11</strain>
    </source>
</reference>
<evidence type="ECO:0008006" key="4">
    <source>
        <dbReference type="Google" id="ProtNLM"/>
    </source>
</evidence>
<dbReference type="Pfam" id="PF12974">
    <property type="entry name" value="Phosphonate-bd"/>
    <property type="match status" value="1"/>
</dbReference>
<organism evidence="2 3">
    <name type="scientific">Sulfurimicrobium lacus</name>
    <dbReference type="NCBI Taxonomy" id="2715678"/>
    <lineage>
        <taxon>Bacteria</taxon>
        <taxon>Pseudomonadati</taxon>
        <taxon>Pseudomonadota</taxon>
        <taxon>Betaproteobacteria</taxon>
        <taxon>Nitrosomonadales</taxon>
        <taxon>Sulfuricellaceae</taxon>
        <taxon>Sulfurimicrobium</taxon>
    </lineage>
</organism>
<dbReference type="SUPFAM" id="SSF53850">
    <property type="entry name" value="Periplasmic binding protein-like II"/>
    <property type="match status" value="1"/>
</dbReference>
<name>A0A6F8VIZ2_9PROT</name>
<dbReference type="PROSITE" id="PS51257">
    <property type="entry name" value="PROKAR_LIPOPROTEIN"/>
    <property type="match status" value="1"/>
</dbReference>
<dbReference type="PANTHER" id="PTHR35841">
    <property type="entry name" value="PHOSPHONATES-BINDING PERIPLASMIC PROTEIN"/>
    <property type="match status" value="1"/>
</dbReference>
<feature type="chain" id="PRO_5026060807" description="Phosphate ABC transporter substrate-binding protein" evidence="1">
    <location>
        <begin position="23"/>
        <end position="280"/>
    </location>
</feature>
<protein>
    <recommendedName>
        <fullName evidence="4">Phosphate ABC transporter substrate-binding protein</fullName>
    </recommendedName>
</protein>
<proteinExistence type="predicted"/>
<dbReference type="Proteomes" id="UP000502260">
    <property type="component" value="Chromosome"/>
</dbReference>
<accession>A0A6F8VIZ2</accession>
<keyword evidence="1" id="KW-0732">Signal</keyword>
<feature type="signal peptide" evidence="1">
    <location>
        <begin position="1"/>
        <end position="22"/>
    </location>
</feature>
<dbReference type="KEGG" id="slac:SKTS_35750"/>
<sequence>MKRLFTLLVGLLLATISCHVPAAGQQTLSVGLFPNLSARQLVETYQPLREFLELRLGRPVMLYTAPDFKGFVSRTQSGEYDVIVTAPHFARLAQIDAGYQPLFAYRSDITAALVVPAGSRIGSFAQLRGAKIIAPGHLALVTMLGQKLLHDHGLDAGRDYALQETATHGNVALAVLRGEAQAGIIGVLPLKQLAENTTRQLRILSLSPAVPSQMLLAHPALAANQIQQIKEALLQFEQSPAGQKFFQSSGLAGLKPVSAADLKQLDPYAKEVKRLLDQPN</sequence>
<evidence type="ECO:0000313" key="2">
    <source>
        <dbReference type="EMBL" id="BCB28689.1"/>
    </source>
</evidence>
<keyword evidence="3" id="KW-1185">Reference proteome</keyword>